<gene>
    <name evidence="1" type="ORF">CRENBAI_008155</name>
</gene>
<name>A0AAV9SFA9_9TELE</name>
<dbReference type="EMBL" id="JAHHUM010000458">
    <property type="protein sequence ID" value="KAK5619735.1"/>
    <property type="molecule type" value="Genomic_DNA"/>
</dbReference>
<proteinExistence type="predicted"/>
<evidence type="ECO:0000313" key="2">
    <source>
        <dbReference type="Proteomes" id="UP001311232"/>
    </source>
</evidence>
<accession>A0AAV9SFA9</accession>
<dbReference type="Proteomes" id="UP001311232">
    <property type="component" value="Unassembled WGS sequence"/>
</dbReference>
<organism evidence="1 2">
    <name type="scientific">Crenichthys baileyi</name>
    <name type="common">White River springfish</name>
    <dbReference type="NCBI Taxonomy" id="28760"/>
    <lineage>
        <taxon>Eukaryota</taxon>
        <taxon>Metazoa</taxon>
        <taxon>Chordata</taxon>
        <taxon>Craniata</taxon>
        <taxon>Vertebrata</taxon>
        <taxon>Euteleostomi</taxon>
        <taxon>Actinopterygii</taxon>
        <taxon>Neopterygii</taxon>
        <taxon>Teleostei</taxon>
        <taxon>Neoteleostei</taxon>
        <taxon>Acanthomorphata</taxon>
        <taxon>Ovalentaria</taxon>
        <taxon>Atherinomorphae</taxon>
        <taxon>Cyprinodontiformes</taxon>
        <taxon>Goodeidae</taxon>
        <taxon>Crenichthys</taxon>
    </lineage>
</organism>
<evidence type="ECO:0000313" key="1">
    <source>
        <dbReference type="EMBL" id="KAK5619735.1"/>
    </source>
</evidence>
<protein>
    <submittedName>
        <fullName evidence="1">Uncharacterized protein</fullName>
    </submittedName>
</protein>
<reference evidence="1 2" key="1">
    <citation type="submission" date="2021-06" db="EMBL/GenBank/DDBJ databases">
        <authorList>
            <person name="Palmer J.M."/>
        </authorList>
    </citation>
    <scope>NUCLEOTIDE SEQUENCE [LARGE SCALE GENOMIC DNA]</scope>
    <source>
        <strain evidence="1 2">MEX-2019</strain>
        <tissue evidence="1">Muscle</tissue>
    </source>
</reference>
<keyword evidence="2" id="KW-1185">Reference proteome</keyword>
<sequence length="101" mass="11309">MFSHRVKLESGGGSPFKIRNNSKSNAVFLPHPDCVLEIIYIKTVSNIESYCYCTHHAQNVAMIATCWQDIITSLCVGVTALWSPLGYFMSRGIKIHQCRSS</sequence>
<comment type="caution">
    <text evidence="1">The sequence shown here is derived from an EMBL/GenBank/DDBJ whole genome shotgun (WGS) entry which is preliminary data.</text>
</comment>
<dbReference type="AlphaFoldDB" id="A0AAV9SFA9"/>